<keyword evidence="1" id="KW-1133">Transmembrane helix</keyword>
<evidence type="ECO:0000313" key="2">
    <source>
        <dbReference type="EMBL" id="MBE3608554.1"/>
    </source>
</evidence>
<proteinExistence type="predicted"/>
<keyword evidence="1" id="KW-0472">Membrane</keyword>
<sequence length="152" mass="17040">MSTQSTILLVIIAIFLIAIIVLMMILIKFIKNDDIEHKVAPKSAKQATPKKETSIKDLISIASDSKKSKDDLAMVVSQFIEEFKFPQKQNGKAPQEAGIYLNLVLLICSHKNADAKIITVLNAGLKKKNPEYVVEIEEYESQGVENRKNRAR</sequence>
<dbReference type="AlphaFoldDB" id="A0AAW3ZT77"/>
<name>A0AAW3ZT77_9BACT</name>
<evidence type="ECO:0000256" key="1">
    <source>
        <dbReference type="SAM" id="Phobius"/>
    </source>
</evidence>
<keyword evidence="1" id="KW-0812">Transmembrane</keyword>
<dbReference type="Proteomes" id="UP000650616">
    <property type="component" value="Unassembled WGS sequence"/>
</dbReference>
<reference evidence="2 3" key="1">
    <citation type="submission" date="2015-08" db="EMBL/GenBank/DDBJ databases">
        <title>Comparative genomics of the Campylobacter concisus group.</title>
        <authorList>
            <person name="Yee E."/>
            <person name="Chapman M.H."/>
            <person name="Huynh S."/>
            <person name="Bono J.L."/>
            <person name="On S.L."/>
            <person name="St Leger J."/>
            <person name="Foster G."/>
            <person name="Parker C.T."/>
            <person name="Miller W.G."/>
        </authorList>
    </citation>
    <scope>NUCLEOTIDE SEQUENCE [LARGE SCALE GENOMIC DNA]</scope>
    <source>
        <strain evidence="2 3">RM9337</strain>
    </source>
</reference>
<comment type="caution">
    <text evidence="2">The sequence shown here is derived from an EMBL/GenBank/DDBJ whole genome shotgun (WGS) entry which is preliminary data.</text>
</comment>
<dbReference type="GO" id="GO:0016874">
    <property type="term" value="F:ligase activity"/>
    <property type="evidence" value="ECO:0007669"/>
    <property type="project" value="UniProtKB-KW"/>
</dbReference>
<organism evidence="2 3">
    <name type="scientific">Campylobacter californiensis</name>
    <dbReference type="NCBI Taxonomy" id="1032243"/>
    <lineage>
        <taxon>Bacteria</taxon>
        <taxon>Pseudomonadati</taxon>
        <taxon>Campylobacterota</taxon>
        <taxon>Epsilonproteobacteria</taxon>
        <taxon>Campylobacterales</taxon>
        <taxon>Campylobacteraceae</taxon>
        <taxon>Campylobacter</taxon>
    </lineage>
</organism>
<keyword evidence="2" id="KW-0436">Ligase</keyword>
<keyword evidence="3" id="KW-1185">Reference proteome</keyword>
<accession>A0AAW3ZT77</accession>
<dbReference type="EMBL" id="LIWG01000009">
    <property type="protein sequence ID" value="MBE3608554.1"/>
    <property type="molecule type" value="Genomic_DNA"/>
</dbReference>
<protein>
    <submittedName>
        <fullName evidence="2">Fatty-acid--CoA ligase</fullName>
    </submittedName>
</protein>
<dbReference type="RefSeq" id="WP_170016783.1">
    <property type="nucleotide sequence ID" value="NZ_JADBHR010000006.1"/>
</dbReference>
<gene>
    <name evidence="2" type="ORF">CCAL9337_07450</name>
</gene>
<evidence type="ECO:0000313" key="3">
    <source>
        <dbReference type="Proteomes" id="UP000650616"/>
    </source>
</evidence>
<feature type="transmembrane region" description="Helical" evidence="1">
    <location>
        <begin position="6"/>
        <end position="27"/>
    </location>
</feature>